<evidence type="ECO:0000313" key="3">
    <source>
        <dbReference type="Proteomes" id="UP000324222"/>
    </source>
</evidence>
<gene>
    <name evidence="2" type="ORF">E2C01_057722</name>
</gene>
<feature type="region of interest" description="Disordered" evidence="1">
    <location>
        <begin position="92"/>
        <end position="157"/>
    </location>
</feature>
<dbReference type="EMBL" id="VSRR010021059">
    <property type="protein sequence ID" value="MPC63622.1"/>
    <property type="molecule type" value="Genomic_DNA"/>
</dbReference>
<organism evidence="2 3">
    <name type="scientific">Portunus trituberculatus</name>
    <name type="common">Swimming crab</name>
    <name type="synonym">Neptunus trituberculatus</name>
    <dbReference type="NCBI Taxonomy" id="210409"/>
    <lineage>
        <taxon>Eukaryota</taxon>
        <taxon>Metazoa</taxon>
        <taxon>Ecdysozoa</taxon>
        <taxon>Arthropoda</taxon>
        <taxon>Crustacea</taxon>
        <taxon>Multicrustacea</taxon>
        <taxon>Malacostraca</taxon>
        <taxon>Eumalacostraca</taxon>
        <taxon>Eucarida</taxon>
        <taxon>Decapoda</taxon>
        <taxon>Pleocyemata</taxon>
        <taxon>Brachyura</taxon>
        <taxon>Eubrachyura</taxon>
        <taxon>Portunoidea</taxon>
        <taxon>Portunidae</taxon>
        <taxon>Portuninae</taxon>
        <taxon>Portunus</taxon>
    </lineage>
</organism>
<reference evidence="2 3" key="1">
    <citation type="submission" date="2019-05" db="EMBL/GenBank/DDBJ databases">
        <title>Another draft genome of Portunus trituberculatus and its Hox gene families provides insights of decapod evolution.</title>
        <authorList>
            <person name="Jeong J.-H."/>
            <person name="Song I."/>
            <person name="Kim S."/>
            <person name="Choi T."/>
            <person name="Kim D."/>
            <person name="Ryu S."/>
            <person name="Kim W."/>
        </authorList>
    </citation>
    <scope>NUCLEOTIDE SEQUENCE [LARGE SCALE GENOMIC DNA]</scope>
    <source>
        <tissue evidence="2">Muscle</tissue>
    </source>
</reference>
<sequence>MNERGKGRGALRKKEEAAKHAWVQPGVSFAQDTQAALVTAPSGPATPDLSKSLSGLLCVFHVRMANMYNPGCFQQFLSTSLAKNGLPDLKIASPTAHTGPRAFTQPSQPTTTEAAACASGSATTAGPDVTASVASSCPSPSSSEDADESDREEDHNSIQFGFVAKRSKRRLPGSRSEFDQSICQKSLILSHTGSRDIGNTVLDFVRGNLASLDSWTVFSNEDYERVRCNPHQLIGDVRLGKLPSARE</sequence>
<comment type="caution">
    <text evidence="2">The sequence shown here is derived from an EMBL/GenBank/DDBJ whole genome shotgun (WGS) entry which is preliminary data.</text>
</comment>
<proteinExistence type="predicted"/>
<keyword evidence="3" id="KW-1185">Reference proteome</keyword>
<feature type="compositionally biased region" description="Low complexity" evidence="1">
    <location>
        <begin position="110"/>
        <end position="143"/>
    </location>
</feature>
<evidence type="ECO:0000313" key="2">
    <source>
        <dbReference type="EMBL" id="MPC63622.1"/>
    </source>
</evidence>
<dbReference type="Proteomes" id="UP000324222">
    <property type="component" value="Unassembled WGS sequence"/>
</dbReference>
<protein>
    <submittedName>
        <fullName evidence="2">Uncharacterized protein</fullName>
    </submittedName>
</protein>
<name>A0A5B7GXT4_PORTR</name>
<evidence type="ECO:0000256" key="1">
    <source>
        <dbReference type="SAM" id="MobiDB-lite"/>
    </source>
</evidence>
<dbReference type="AlphaFoldDB" id="A0A5B7GXT4"/>
<accession>A0A5B7GXT4</accession>